<dbReference type="Gene3D" id="2.40.50.140">
    <property type="entry name" value="Nucleic acid-binding proteins"/>
    <property type="match status" value="1"/>
</dbReference>
<name>A0ABT9NFM6_9ACTO</name>
<evidence type="ECO:0000256" key="3">
    <source>
        <dbReference type="ARBA" id="ARBA00022840"/>
    </source>
</evidence>
<reference evidence="5 6" key="1">
    <citation type="submission" date="2023-07" db="EMBL/GenBank/DDBJ databases">
        <title>Sequencing the genomes of 1000 actinobacteria strains.</title>
        <authorList>
            <person name="Klenk H.-P."/>
        </authorList>
    </citation>
    <scope>NUCLEOTIDE SEQUENCE [LARGE SCALE GENOMIC DNA]</scope>
    <source>
        <strain evidence="5 6">DSM 17163</strain>
    </source>
</reference>
<dbReference type="SUPFAM" id="SSF50331">
    <property type="entry name" value="MOP-like"/>
    <property type="match status" value="1"/>
</dbReference>
<dbReference type="InterPro" id="IPR012340">
    <property type="entry name" value="NA-bd_OB-fold"/>
</dbReference>
<dbReference type="InterPro" id="IPR047641">
    <property type="entry name" value="ABC_transpr_MalK/UgpC-like"/>
</dbReference>
<dbReference type="GO" id="GO:0005524">
    <property type="term" value="F:ATP binding"/>
    <property type="evidence" value="ECO:0007669"/>
    <property type="project" value="UniProtKB-KW"/>
</dbReference>
<dbReference type="CDD" id="cd03301">
    <property type="entry name" value="ABC_MalK_N"/>
    <property type="match status" value="1"/>
</dbReference>
<dbReference type="Gene3D" id="2.40.50.100">
    <property type="match status" value="1"/>
</dbReference>
<keyword evidence="1" id="KW-0813">Transport</keyword>
<dbReference type="Gene3D" id="3.40.50.300">
    <property type="entry name" value="P-loop containing nucleotide triphosphate hydrolases"/>
    <property type="match status" value="1"/>
</dbReference>
<keyword evidence="6" id="KW-1185">Reference proteome</keyword>
<dbReference type="InterPro" id="IPR027417">
    <property type="entry name" value="P-loop_NTPase"/>
</dbReference>
<dbReference type="InterPro" id="IPR003439">
    <property type="entry name" value="ABC_transporter-like_ATP-bd"/>
</dbReference>
<evidence type="ECO:0000313" key="5">
    <source>
        <dbReference type="EMBL" id="MDP9806198.1"/>
    </source>
</evidence>
<proteinExistence type="predicted"/>
<keyword evidence="5" id="KW-0762">Sugar transport</keyword>
<dbReference type="InterPro" id="IPR040582">
    <property type="entry name" value="OB_MalK-like"/>
</dbReference>
<dbReference type="NCBIfam" id="NF008653">
    <property type="entry name" value="PRK11650.1"/>
    <property type="match status" value="1"/>
</dbReference>
<keyword evidence="3 5" id="KW-0067">ATP-binding</keyword>
<dbReference type="PROSITE" id="PS00211">
    <property type="entry name" value="ABC_TRANSPORTER_1"/>
    <property type="match status" value="1"/>
</dbReference>
<dbReference type="Proteomes" id="UP001243212">
    <property type="component" value="Unassembled WGS sequence"/>
</dbReference>
<evidence type="ECO:0000259" key="4">
    <source>
        <dbReference type="PROSITE" id="PS50893"/>
    </source>
</evidence>
<dbReference type="PANTHER" id="PTHR43875">
    <property type="entry name" value="MALTODEXTRIN IMPORT ATP-BINDING PROTEIN MSMX"/>
    <property type="match status" value="1"/>
</dbReference>
<evidence type="ECO:0000256" key="2">
    <source>
        <dbReference type="ARBA" id="ARBA00022741"/>
    </source>
</evidence>
<keyword evidence="2" id="KW-0547">Nucleotide-binding</keyword>
<evidence type="ECO:0000256" key="1">
    <source>
        <dbReference type="ARBA" id="ARBA00022448"/>
    </source>
</evidence>
<accession>A0ABT9NFM6</accession>
<sequence length="401" mass="43705">MATVTFENATRVYPGSTTPAVDSLNLEVEDGEFLVLVGPSGSGKSTALRMLAGLEDVNTGRIYIGERDVTDVTPKDRDIAMVFQNYALYPHMTVADNMGFALKIAGEDKEVIRERVEEAARILDLEPYLERKPKALSGGQRQRVAMGRAIVRKPQVFLMDEPLSNLDAKLRVQTRTQIASLQRSLGVTTVYVTHDQTEALTMGDRIAVLKDGILQQVASPAEMFSRPANAFVAGFIGSPAMNLGDWRVDGDRAVYGDASFKLPADVLEAVRDEGKVTVGLRPEALELAKEETGMPVKVTFVESLGSDAYVYGTIVGSEREEANFGSGDSAQTLVIRIEPHDVPKAGEIVNARPRGEYTHFFSSSTGARIDSSVNEFAMEDVDNVQVQPVIHDELADEHVAE</sequence>
<dbReference type="InterPro" id="IPR015855">
    <property type="entry name" value="ABC_transpr_MalK-like"/>
</dbReference>
<comment type="caution">
    <text evidence="5">The sequence shown here is derived from an EMBL/GenBank/DDBJ whole genome shotgun (WGS) entry which is preliminary data.</text>
</comment>
<dbReference type="SUPFAM" id="SSF52540">
    <property type="entry name" value="P-loop containing nucleoside triphosphate hydrolases"/>
    <property type="match status" value="1"/>
</dbReference>
<dbReference type="Pfam" id="PF17912">
    <property type="entry name" value="OB_MalK"/>
    <property type="match status" value="1"/>
</dbReference>
<gene>
    <name evidence="5" type="ORF">J2S70_000780</name>
</gene>
<feature type="domain" description="ABC transporter" evidence="4">
    <location>
        <begin position="4"/>
        <end position="236"/>
    </location>
</feature>
<dbReference type="InterPro" id="IPR003593">
    <property type="entry name" value="AAA+_ATPase"/>
</dbReference>
<dbReference type="RefSeq" id="WP_307682433.1">
    <property type="nucleotide sequence ID" value="NZ_JAUSQX010000001.1"/>
</dbReference>
<dbReference type="EMBL" id="JAUSQX010000001">
    <property type="protein sequence ID" value="MDP9806198.1"/>
    <property type="molecule type" value="Genomic_DNA"/>
</dbReference>
<protein>
    <submittedName>
        <fullName evidence="5">Multiple sugar transport system ATP-binding protein</fullName>
    </submittedName>
</protein>
<dbReference type="PANTHER" id="PTHR43875:SF1">
    <property type="entry name" value="OSMOPROTECTIVE COMPOUNDS UPTAKE ATP-BINDING PROTEIN GGTA"/>
    <property type="match status" value="1"/>
</dbReference>
<dbReference type="SMART" id="SM00382">
    <property type="entry name" value="AAA"/>
    <property type="match status" value="1"/>
</dbReference>
<dbReference type="InterPro" id="IPR017871">
    <property type="entry name" value="ABC_transporter-like_CS"/>
</dbReference>
<dbReference type="PROSITE" id="PS50893">
    <property type="entry name" value="ABC_TRANSPORTER_2"/>
    <property type="match status" value="1"/>
</dbReference>
<dbReference type="InterPro" id="IPR008995">
    <property type="entry name" value="Mo/tungstate-bd_C_term_dom"/>
</dbReference>
<evidence type="ECO:0000313" key="6">
    <source>
        <dbReference type="Proteomes" id="UP001243212"/>
    </source>
</evidence>
<dbReference type="Pfam" id="PF00005">
    <property type="entry name" value="ABC_tran"/>
    <property type="match status" value="1"/>
</dbReference>
<organism evidence="5 6">
    <name type="scientific">Trueperella bonasi</name>
    <dbReference type="NCBI Taxonomy" id="312286"/>
    <lineage>
        <taxon>Bacteria</taxon>
        <taxon>Bacillati</taxon>
        <taxon>Actinomycetota</taxon>
        <taxon>Actinomycetes</taxon>
        <taxon>Actinomycetales</taxon>
        <taxon>Actinomycetaceae</taxon>
        <taxon>Trueperella</taxon>
    </lineage>
</organism>